<dbReference type="EMBL" id="QKTW01000017">
    <property type="protein sequence ID" value="PZF72605.1"/>
    <property type="molecule type" value="Genomic_DNA"/>
</dbReference>
<dbReference type="Gene3D" id="1.10.260.40">
    <property type="entry name" value="lambda repressor-like DNA-binding domains"/>
    <property type="match status" value="1"/>
</dbReference>
<reference evidence="1 2" key="1">
    <citation type="submission" date="2018-06" db="EMBL/GenBank/DDBJ databases">
        <title>Mucibacter soli gen. nov., sp. nov., a new member of the family Chitinophagaceae producing mucin.</title>
        <authorList>
            <person name="Kim M.-K."/>
            <person name="Park S."/>
            <person name="Kim T.-S."/>
            <person name="Joung Y."/>
            <person name="Han J.-H."/>
            <person name="Kim S.B."/>
        </authorList>
    </citation>
    <scope>NUCLEOTIDE SEQUENCE [LARGE SCALE GENOMIC DNA]</scope>
    <source>
        <strain evidence="1 2">R1-15</strain>
    </source>
</reference>
<gene>
    <name evidence="1" type="ORF">DN068_12120</name>
</gene>
<sequence>MKRQTQKIKEQSVNSDLDKYTNKELAESFVFPSKKSAKQTEEEKEFWEKRRTAFENRSSAKKIYSRLLQLKYQIEDYIKSDDYDERTTFGYFLKEYIHILDKKNNQFASEIDITPTELSQIINSHRKPKENIIIRLEIHSNENIPAITWYRLLEKEKEHEIITDKIMRKSEKAHVKRIAEFSL</sequence>
<evidence type="ECO:0000313" key="2">
    <source>
        <dbReference type="Proteomes" id="UP000248745"/>
    </source>
</evidence>
<evidence type="ECO:0000313" key="1">
    <source>
        <dbReference type="EMBL" id="PZF72605.1"/>
    </source>
</evidence>
<name>A0A2W2AB25_9BACT</name>
<dbReference type="GO" id="GO:0003677">
    <property type="term" value="F:DNA binding"/>
    <property type="evidence" value="ECO:0007669"/>
    <property type="project" value="InterPro"/>
</dbReference>
<comment type="caution">
    <text evidence="1">The sequence shown here is derived from an EMBL/GenBank/DDBJ whole genome shotgun (WGS) entry which is preliminary data.</text>
</comment>
<organism evidence="1 2">
    <name type="scientific">Taibaiella soli</name>
    <dbReference type="NCBI Taxonomy" id="1649169"/>
    <lineage>
        <taxon>Bacteria</taxon>
        <taxon>Pseudomonadati</taxon>
        <taxon>Bacteroidota</taxon>
        <taxon>Chitinophagia</taxon>
        <taxon>Chitinophagales</taxon>
        <taxon>Chitinophagaceae</taxon>
        <taxon>Taibaiella</taxon>
    </lineage>
</organism>
<dbReference type="RefSeq" id="WP_110999196.1">
    <property type="nucleotide sequence ID" value="NZ_QKTW01000017.1"/>
</dbReference>
<proteinExistence type="predicted"/>
<dbReference type="SUPFAM" id="SSF47413">
    <property type="entry name" value="lambda repressor-like DNA-binding domains"/>
    <property type="match status" value="1"/>
</dbReference>
<protein>
    <submittedName>
        <fullName evidence="1">Uncharacterized protein</fullName>
    </submittedName>
</protein>
<dbReference type="Proteomes" id="UP000248745">
    <property type="component" value="Unassembled WGS sequence"/>
</dbReference>
<dbReference type="InterPro" id="IPR010982">
    <property type="entry name" value="Lambda_DNA-bd_dom_sf"/>
</dbReference>
<dbReference type="AlphaFoldDB" id="A0A2W2AB25"/>
<keyword evidence="2" id="KW-1185">Reference proteome</keyword>
<dbReference type="OrthoDB" id="1493507at2"/>
<accession>A0A2W2AB25</accession>